<evidence type="ECO:0000256" key="4">
    <source>
        <dbReference type="ARBA" id="ARBA00023163"/>
    </source>
</evidence>
<dbReference type="SUPFAM" id="SSF46785">
    <property type="entry name" value="Winged helix' DNA-binding domain"/>
    <property type="match status" value="1"/>
</dbReference>
<name>A0ABV7YBL9_9ACTN</name>
<dbReference type="PRINTS" id="PR00039">
    <property type="entry name" value="HTHLYSR"/>
</dbReference>
<dbReference type="SUPFAM" id="SSF53850">
    <property type="entry name" value="Periplasmic binding protein-like II"/>
    <property type="match status" value="1"/>
</dbReference>
<keyword evidence="7" id="KW-1185">Reference proteome</keyword>
<feature type="domain" description="HTH lysR-type" evidence="5">
    <location>
        <begin position="6"/>
        <end position="63"/>
    </location>
</feature>
<dbReference type="PROSITE" id="PS50931">
    <property type="entry name" value="HTH_LYSR"/>
    <property type="match status" value="1"/>
</dbReference>
<dbReference type="Proteomes" id="UP001595699">
    <property type="component" value="Unassembled WGS sequence"/>
</dbReference>
<dbReference type="InterPro" id="IPR000847">
    <property type="entry name" value="LysR_HTH_N"/>
</dbReference>
<comment type="similarity">
    <text evidence="1">Belongs to the LysR transcriptional regulatory family.</text>
</comment>
<accession>A0ABV7YBL9</accession>
<evidence type="ECO:0000256" key="2">
    <source>
        <dbReference type="ARBA" id="ARBA00023015"/>
    </source>
</evidence>
<reference evidence="7" key="1">
    <citation type="journal article" date="2019" name="Int. J. Syst. Evol. Microbiol.">
        <title>The Global Catalogue of Microorganisms (GCM) 10K type strain sequencing project: providing services to taxonomists for standard genome sequencing and annotation.</title>
        <authorList>
            <consortium name="The Broad Institute Genomics Platform"/>
            <consortium name="The Broad Institute Genome Sequencing Center for Infectious Disease"/>
            <person name="Wu L."/>
            <person name="Ma J."/>
        </authorList>
    </citation>
    <scope>NUCLEOTIDE SEQUENCE [LARGE SCALE GENOMIC DNA]</scope>
    <source>
        <strain evidence="7">CGMCC 4.7241</strain>
    </source>
</reference>
<protein>
    <submittedName>
        <fullName evidence="6">LysR family transcriptional regulator</fullName>
    </submittedName>
</protein>
<keyword evidence="3" id="KW-0238">DNA-binding</keyword>
<comment type="caution">
    <text evidence="6">The sequence shown here is derived from an EMBL/GenBank/DDBJ whole genome shotgun (WGS) entry which is preliminary data.</text>
</comment>
<dbReference type="InterPro" id="IPR036390">
    <property type="entry name" value="WH_DNA-bd_sf"/>
</dbReference>
<dbReference type="PANTHER" id="PTHR30346">
    <property type="entry name" value="TRANSCRIPTIONAL DUAL REGULATOR HCAR-RELATED"/>
    <property type="match status" value="1"/>
</dbReference>
<dbReference type="Pfam" id="PF00126">
    <property type="entry name" value="HTH_1"/>
    <property type="match status" value="1"/>
</dbReference>
<gene>
    <name evidence="6" type="ORF">ACFOUW_11065</name>
</gene>
<evidence type="ECO:0000259" key="5">
    <source>
        <dbReference type="PROSITE" id="PS50931"/>
    </source>
</evidence>
<keyword evidence="2" id="KW-0805">Transcription regulation</keyword>
<dbReference type="RefSeq" id="WP_239553880.1">
    <property type="nucleotide sequence ID" value="NZ_JAFBCM010000001.1"/>
</dbReference>
<evidence type="ECO:0000256" key="1">
    <source>
        <dbReference type="ARBA" id="ARBA00009437"/>
    </source>
</evidence>
<dbReference type="PANTHER" id="PTHR30346:SF0">
    <property type="entry name" value="HCA OPERON TRANSCRIPTIONAL ACTIVATOR HCAR"/>
    <property type="match status" value="1"/>
</dbReference>
<keyword evidence="4" id="KW-0804">Transcription</keyword>
<dbReference type="InterPro" id="IPR036388">
    <property type="entry name" value="WH-like_DNA-bd_sf"/>
</dbReference>
<dbReference type="Gene3D" id="1.10.10.10">
    <property type="entry name" value="Winged helix-like DNA-binding domain superfamily/Winged helix DNA-binding domain"/>
    <property type="match status" value="1"/>
</dbReference>
<evidence type="ECO:0000313" key="6">
    <source>
        <dbReference type="EMBL" id="MFC3761380.1"/>
    </source>
</evidence>
<organism evidence="6 7">
    <name type="scientific">Tenggerimyces flavus</name>
    <dbReference type="NCBI Taxonomy" id="1708749"/>
    <lineage>
        <taxon>Bacteria</taxon>
        <taxon>Bacillati</taxon>
        <taxon>Actinomycetota</taxon>
        <taxon>Actinomycetes</taxon>
        <taxon>Propionibacteriales</taxon>
        <taxon>Nocardioidaceae</taxon>
        <taxon>Tenggerimyces</taxon>
    </lineage>
</organism>
<evidence type="ECO:0000256" key="3">
    <source>
        <dbReference type="ARBA" id="ARBA00023125"/>
    </source>
</evidence>
<dbReference type="EMBL" id="JBHRZH010000008">
    <property type="protein sequence ID" value="MFC3761380.1"/>
    <property type="molecule type" value="Genomic_DNA"/>
</dbReference>
<sequence length="306" mass="32442">MSEDVDLFAHLEAYVAVCQERSFSRAAELLGIAQPLLSRRIKTLEGHLGGELFDRSRRQIEATALGELLLPYAKDVLNRAEHLHEVARSARESAVRAIGVPPDCDPVALARILRAGASNGLAVSVHELSADERAAGLEDGSLAFAVLRVPPETAALRVPLGLAGGGARPVHLEDLRPRRGADTEPPSILTAAEDDVPFAADRLRRACARAGLPEPQLRPVASTATALAETLAGNGRLLCTERFARRHDVAWAPLADPSLHRGYDLGGAPPEWLTGLLGAALGAVAAVAPRLARRSDDARSRLAARG</sequence>
<evidence type="ECO:0000313" key="7">
    <source>
        <dbReference type="Proteomes" id="UP001595699"/>
    </source>
</evidence>
<proteinExistence type="inferred from homology"/>